<dbReference type="AlphaFoldDB" id="A0A0K8WAS1"/>
<protein>
    <recommendedName>
        <fullName evidence="1">Reverse transcriptase domain-containing protein</fullName>
    </recommendedName>
</protein>
<dbReference type="InterPro" id="IPR000477">
    <property type="entry name" value="RT_dom"/>
</dbReference>
<evidence type="ECO:0000313" key="2">
    <source>
        <dbReference type="EMBL" id="JAI48192.1"/>
    </source>
</evidence>
<feature type="non-terminal residue" evidence="2">
    <location>
        <position position="115"/>
    </location>
</feature>
<organism evidence="2">
    <name type="scientific">Bactrocera latifrons</name>
    <name type="common">Malaysian fruit fly</name>
    <name type="synonym">Chaetodacus latifrons</name>
    <dbReference type="NCBI Taxonomy" id="174628"/>
    <lineage>
        <taxon>Eukaryota</taxon>
        <taxon>Metazoa</taxon>
        <taxon>Ecdysozoa</taxon>
        <taxon>Arthropoda</taxon>
        <taxon>Hexapoda</taxon>
        <taxon>Insecta</taxon>
        <taxon>Pterygota</taxon>
        <taxon>Neoptera</taxon>
        <taxon>Endopterygota</taxon>
        <taxon>Diptera</taxon>
        <taxon>Brachycera</taxon>
        <taxon>Muscomorpha</taxon>
        <taxon>Tephritoidea</taxon>
        <taxon>Tephritidae</taxon>
        <taxon>Bactrocera</taxon>
        <taxon>Bactrocera</taxon>
    </lineage>
</organism>
<gene>
    <name evidence="2" type="ORF">c1_g5_i1</name>
</gene>
<dbReference type="PROSITE" id="PS50878">
    <property type="entry name" value="RT_POL"/>
    <property type="match status" value="1"/>
</dbReference>
<proteinExistence type="predicted"/>
<sequence length="115" mass="12628">MNYLSGRQSSVLFRGETSKLRRIKQGVPQGSVLSPFLFNFCISKLPQPPDDCTILTSGNGIDGMCSKVNSYLPTFLASSLHGTQHFPPLNPQRPYSRTGRRSIDLSLILQSMAPG</sequence>
<feature type="domain" description="Reverse transcriptase" evidence="1">
    <location>
        <begin position="1"/>
        <end position="115"/>
    </location>
</feature>
<reference evidence="2" key="1">
    <citation type="submission" date="2015-06" db="EMBL/GenBank/DDBJ databases">
        <authorList>
            <person name="Hoefler B.C."/>
            <person name="Straight P.D."/>
        </authorList>
    </citation>
    <scope>NUCLEOTIDE SEQUENCE</scope>
</reference>
<dbReference type="EMBL" id="GDHF01004122">
    <property type="protein sequence ID" value="JAI48192.1"/>
    <property type="molecule type" value="Transcribed_RNA"/>
</dbReference>
<accession>A0A0K8WAS1</accession>
<name>A0A0K8WAS1_BACLA</name>
<evidence type="ECO:0000259" key="1">
    <source>
        <dbReference type="PROSITE" id="PS50878"/>
    </source>
</evidence>